<dbReference type="STRING" id="7757.ENSPMAP00000006169"/>
<keyword evidence="1 2" id="KW-0430">Lectin</keyword>
<organism evidence="4">
    <name type="scientific">Petromyzon marinus</name>
    <name type="common">Sea lamprey</name>
    <dbReference type="NCBI Taxonomy" id="7757"/>
    <lineage>
        <taxon>Eukaryota</taxon>
        <taxon>Metazoa</taxon>
        <taxon>Chordata</taxon>
        <taxon>Craniata</taxon>
        <taxon>Vertebrata</taxon>
        <taxon>Cyclostomata</taxon>
        <taxon>Hyperoartia</taxon>
        <taxon>Petromyzontiformes</taxon>
        <taxon>Petromyzontidae</taxon>
        <taxon>Petromyzon</taxon>
    </lineage>
</organism>
<sequence length="140" mass="15177">MGSLEVPYELPVADGVNFGWCLTVRGAILDNPTGFTLNLRTADGNIALHLNPRFQDGDAGRVVVLNSLLGDSWGSEERPGEFPFAAGEPFEVRLRCCEDVFRVEVNDVIPLCDFRHRAEASSITSVHISGDVSLSAVETS</sequence>
<gene>
    <name evidence="4 6" type="primary">LOC116948342</name>
</gene>
<evidence type="ECO:0000256" key="1">
    <source>
        <dbReference type="ARBA" id="ARBA00022734"/>
    </source>
</evidence>
<evidence type="ECO:0000256" key="2">
    <source>
        <dbReference type="RuleBase" id="RU102079"/>
    </source>
</evidence>
<dbReference type="CDD" id="cd00070">
    <property type="entry name" value="GLECT"/>
    <property type="match status" value="1"/>
</dbReference>
<dbReference type="Proteomes" id="UP001318040">
    <property type="component" value="Chromosome 33"/>
</dbReference>
<proteinExistence type="predicted"/>
<dbReference type="AlphaFoldDB" id="S4RLT3"/>
<dbReference type="Pfam" id="PF00337">
    <property type="entry name" value="Gal-bind_lectin"/>
    <property type="match status" value="1"/>
</dbReference>
<feature type="domain" description="Galectin" evidence="3">
    <location>
        <begin position="8"/>
        <end position="140"/>
    </location>
</feature>
<reference evidence="6" key="1">
    <citation type="submission" date="2025-04" db="UniProtKB">
        <authorList>
            <consortium name="RefSeq"/>
        </authorList>
    </citation>
    <scope>IDENTIFICATION</scope>
    <source>
        <tissue evidence="6">Sperm</tissue>
    </source>
</reference>
<dbReference type="InterPro" id="IPR001079">
    <property type="entry name" value="Galectin_CRD"/>
</dbReference>
<dbReference type="GeneTree" id="ENSGT00940000165169"/>
<evidence type="ECO:0000313" key="5">
    <source>
        <dbReference type="Proteomes" id="UP001318040"/>
    </source>
</evidence>
<dbReference type="SMART" id="SM00276">
    <property type="entry name" value="GLECT"/>
    <property type="match status" value="1"/>
</dbReference>
<dbReference type="Gene3D" id="2.60.120.200">
    <property type="match status" value="1"/>
</dbReference>
<dbReference type="PANTHER" id="PTHR11346:SF147">
    <property type="entry name" value="GALECTIN"/>
    <property type="match status" value="1"/>
</dbReference>
<dbReference type="FunFam" id="2.60.120.200:FF:000021">
    <property type="entry name" value="Galectin"/>
    <property type="match status" value="1"/>
</dbReference>
<dbReference type="OMA" id="CEYNHRI"/>
<protein>
    <recommendedName>
        <fullName evidence="2">Galectin</fullName>
    </recommendedName>
</protein>
<keyword evidence="5" id="KW-1185">Reference proteome</keyword>
<dbReference type="HOGENOM" id="CLU_037794_3_0_1"/>
<dbReference type="PROSITE" id="PS51304">
    <property type="entry name" value="GALECTIN"/>
    <property type="match status" value="1"/>
</dbReference>
<dbReference type="Ensembl" id="ENSPMAT00000006198.1">
    <property type="protein sequence ID" value="ENSPMAP00000006169.1"/>
    <property type="gene ID" value="ENSPMAG00000005601.1"/>
</dbReference>
<evidence type="ECO:0000313" key="4">
    <source>
        <dbReference type="Ensembl" id="ENSPMAP00000006169.1"/>
    </source>
</evidence>
<dbReference type="PANTHER" id="PTHR11346">
    <property type="entry name" value="GALECTIN"/>
    <property type="match status" value="1"/>
</dbReference>
<name>S4RLT3_PETMA</name>
<reference evidence="4" key="2">
    <citation type="submission" date="2025-05" db="UniProtKB">
        <authorList>
            <consortium name="Ensembl"/>
        </authorList>
    </citation>
    <scope>IDENTIFICATION</scope>
</reference>
<dbReference type="InterPro" id="IPR044156">
    <property type="entry name" value="Galectin-like"/>
</dbReference>
<dbReference type="InterPro" id="IPR013320">
    <property type="entry name" value="ConA-like_dom_sf"/>
</dbReference>
<dbReference type="SUPFAM" id="SSF49899">
    <property type="entry name" value="Concanavalin A-like lectins/glucanases"/>
    <property type="match status" value="1"/>
</dbReference>
<dbReference type="RefSeq" id="XP_032820814.1">
    <property type="nucleotide sequence ID" value="XM_032964923.1"/>
</dbReference>
<dbReference type="SMART" id="SM00908">
    <property type="entry name" value="Gal-bind_lectin"/>
    <property type="match status" value="1"/>
</dbReference>
<accession>S4RLT3</accession>
<evidence type="ECO:0000259" key="3">
    <source>
        <dbReference type="PROSITE" id="PS51304"/>
    </source>
</evidence>
<evidence type="ECO:0000313" key="6">
    <source>
        <dbReference type="RefSeq" id="XP_032820814.1"/>
    </source>
</evidence>
<dbReference type="GO" id="GO:0030246">
    <property type="term" value="F:carbohydrate binding"/>
    <property type="evidence" value="ECO:0007669"/>
    <property type="project" value="UniProtKB-UniRule"/>
</dbReference>
<dbReference type="KEGG" id="pmrn:116948342"/>
<dbReference type="GeneID" id="116948342"/>
<dbReference type="OrthoDB" id="8942303at2759"/>